<evidence type="ECO:0000313" key="1">
    <source>
        <dbReference type="EMBL" id="KAL3425769.1"/>
    </source>
</evidence>
<dbReference type="EMBL" id="JBFCZG010000002">
    <property type="protein sequence ID" value="KAL3425769.1"/>
    <property type="molecule type" value="Genomic_DNA"/>
</dbReference>
<protein>
    <submittedName>
        <fullName evidence="1">Uncharacterized protein</fullName>
    </submittedName>
</protein>
<reference evidence="1 2" key="1">
    <citation type="submission" date="2024-06" db="EMBL/GenBank/DDBJ databases">
        <title>Complete genome of Phlyctema vagabunda strain 19-DSS-EL-015.</title>
        <authorList>
            <person name="Fiorenzani C."/>
        </authorList>
    </citation>
    <scope>NUCLEOTIDE SEQUENCE [LARGE SCALE GENOMIC DNA]</scope>
    <source>
        <strain evidence="1 2">19-DSS-EL-015</strain>
    </source>
</reference>
<gene>
    <name evidence="1" type="ORF">PVAG01_02560</name>
</gene>
<name>A0ABR4PR69_9HELO</name>
<proteinExistence type="predicted"/>
<keyword evidence="2" id="KW-1185">Reference proteome</keyword>
<evidence type="ECO:0000313" key="2">
    <source>
        <dbReference type="Proteomes" id="UP001629113"/>
    </source>
</evidence>
<organism evidence="1 2">
    <name type="scientific">Phlyctema vagabunda</name>
    <dbReference type="NCBI Taxonomy" id="108571"/>
    <lineage>
        <taxon>Eukaryota</taxon>
        <taxon>Fungi</taxon>
        <taxon>Dikarya</taxon>
        <taxon>Ascomycota</taxon>
        <taxon>Pezizomycotina</taxon>
        <taxon>Leotiomycetes</taxon>
        <taxon>Helotiales</taxon>
        <taxon>Dermateaceae</taxon>
        <taxon>Phlyctema</taxon>
    </lineage>
</organism>
<dbReference type="Proteomes" id="UP001629113">
    <property type="component" value="Unassembled WGS sequence"/>
</dbReference>
<accession>A0ABR4PR69</accession>
<comment type="caution">
    <text evidence="1">The sequence shown here is derived from an EMBL/GenBank/DDBJ whole genome shotgun (WGS) entry which is preliminary data.</text>
</comment>
<sequence length="369" mass="39807">MSTCSDWIDESVFLGTHEITRRVSLEPARSHPEDVDPYGNPYGIPLLPGIAFKRRPRPAKSSNQGLPFYSYASPNTTAPSLSTEAPSYMSIQGTRIPGNKERSQYSTDFILHSGLCMKPPVTLGFMLGEQARRTADKLNTFMGSNRPLGHLRTYGGVTACAHTQLDANPVGFFCAGVACVDAEYLEEALCTAGFHHARFSAAGSPRTALSDSESPGTGCTHTVLSDASLQVAARSGSSNTSVEISVVNKDSPRIQAPPTRGPTRGYFVVSGWDGPVNCLVAMMIQPGDRSQQPPNQRDKFAPVDSIHPLQQHLRRAASQHDHDAAERAAQLLGIRLSDIVVPNLSLAPPIEDTAESQALSAWVEDVRQN</sequence>